<feature type="transmembrane region" description="Helical" evidence="5">
    <location>
        <begin position="240"/>
        <end position="261"/>
    </location>
</feature>
<feature type="transmembrane region" description="Helical" evidence="5">
    <location>
        <begin position="152"/>
        <end position="169"/>
    </location>
</feature>
<dbReference type="KEGG" id="nzl:D0T92_11235"/>
<feature type="transmembrane region" description="Helical" evidence="5">
    <location>
        <begin position="44"/>
        <end position="63"/>
    </location>
</feature>
<keyword evidence="4 5" id="KW-0472">Membrane</keyword>
<feature type="domain" description="EamA" evidence="6">
    <location>
        <begin position="152"/>
        <end position="283"/>
    </location>
</feature>
<feature type="transmembrane region" description="Helical" evidence="5">
    <location>
        <begin position="126"/>
        <end position="146"/>
    </location>
</feature>
<dbReference type="PANTHER" id="PTHR22911">
    <property type="entry name" value="ACYL-MALONYL CONDENSING ENZYME-RELATED"/>
    <property type="match status" value="1"/>
</dbReference>
<reference evidence="7 8" key="1">
    <citation type="submission" date="2018-08" db="EMBL/GenBank/DDBJ databases">
        <title>Neisseria zalophi ATCC BAA-2455 complete genome.</title>
        <authorList>
            <person name="Veseli I.A."/>
            <person name="Buttler R."/>
            <person name="Mascarenhas dos Santos A.C."/>
            <person name="Pombert J.-F."/>
        </authorList>
    </citation>
    <scope>NUCLEOTIDE SEQUENCE [LARGE SCALE GENOMIC DNA]</scope>
    <source>
        <strain evidence="7 8">ATCC BAA-2455</strain>
    </source>
</reference>
<dbReference type="SUPFAM" id="SSF103481">
    <property type="entry name" value="Multidrug resistance efflux transporter EmrE"/>
    <property type="match status" value="2"/>
</dbReference>
<feature type="transmembrane region" description="Helical" evidence="5">
    <location>
        <begin position="181"/>
        <end position="202"/>
    </location>
</feature>
<evidence type="ECO:0000256" key="2">
    <source>
        <dbReference type="ARBA" id="ARBA00022692"/>
    </source>
</evidence>
<dbReference type="GO" id="GO:0016020">
    <property type="term" value="C:membrane"/>
    <property type="evidence" value="ECO:0007669"/>
    <property type="project" value="UniProtKB-SubCell"/>
</dbReference>
<evidence type="ECO:0000313" key="8">
    <source>
        <dbReference type="Proteomes" id="UP000325713"/>
    </source>
</evidence>
<sequence length="297" mass="32433">MNVQETRDPLGSGWMVIAAVCFTIMNFGIKAASVKFGFSSSELVFWRMGFSAVFLGAMAKMQGKTFRTPYWKAHLSRSVSGTLGMFCIFYAIMHLPLATGVTLGYTSSIFLAILSFVVLREKISLYTFAVLILGFIGVVLLLNPSFQGGQEWAALVGLCGGLLAGWAYLQVRELSLLGEPGWRVVFYLSLVGMALAGIWTTISGWHSLTWETLPYLIGIGASALVAQLCMTYAYKVGQKFTVASLSYLTVVFSSLGGVWLFGDKISWQEVLGMGIIVISGILSSLPPAWLNKLKFFK</sequence>
<protein>
    <submittedName>
        <fullName evidence="7">DMT family transporter</fullName>
    </submittedName>
</protein>
<keyword evidence="8" id="KW-1185">Reference proteome</keyword>
<evidence type="ECO:0000256" key="1">
    <source>
        <dbReference type="ARBA" id="ARBA00004141"/>
    </source>
</evidence>
<dbReference type="EMBL" id="CP031700">
    <property type="protein sequence ID" value="QEY27052.1"/>
    <property type="molecule type" value="Genomic_DNA"/>
</dbReference>
<keyword evidence="3 5" id="KW-1133">Transmembrane helix</keyword>
<evidence type="ECO:0000256" key="5">
    <source>
        <dbReference type="SAM" id="Phobius"/>
    </source>
</evidence>
<feature type="transmembrane region" description="Helical" evidence="5">
    <location>
        <begin position="99"/>
        <end position="119"/>
    </location>
</feature>
<dbReference type="Pfam" id="PF00892">
    <property type="entry name" value="EamA"/>
    <property type="match status" value="2"/>
</dbReference>
<feature type="transmembrane region" description="Helical" evidence="5">
    <location>
        <begin position="75"/>
        <end position="93"/>
    </location>
</feature>
<evidence type="ECO:0000256" key="4">
    <source>
        <dbReference type="ARBA" id="ARBA00023136"/>
    </source>
</evidence>
<feature type="transmembrane region" description="Helical" evidence="5">
    <location>
        <begin position="267"/>
        <end position="290"/>
    </location>
</feature>
<dbReference type="Gene3D" id="1.10.3730.20">
    <property type="match status" value="1"/>
</dbReference>
<dbReference type="OrthoDB" id="8524934at2"/>
<feature type="transmembrane region" description="Helical" evidence="5">
    <location>
        <begin position="214"/>
        <end position="233"/>
    </location>
</feature>
<feature type="transmembrane region" description="Helical" evidence="5">
    <location>
        <begin position="12"/>
        <end position="32"/>
    </location>
</feature>
<dbReference type="RefSeq" id="WP_151053074.1">
    <property type="nucleotide sequence ID" value="NZ_CP031700.1"/>
</dbReference>
<dbReference type="AlphaFoldDB" id="A0A5J6Q1H9"/>
<dbReference type="Proteomes" id="UP000325713">
    <property type="component" value="Chromosome"/>
</dbReference>
<proteinExistence type="predicted"/>
<dbReference type="InterPro" id="IPR037185">
    <property type="entry name" value="EmrE-like"/>
</dbReference>
<accession>A0A5J6Q1H9</accession>
<evidence type="ECO:0000256" key="3">
    <source>
        <dbReference type="ARBA" id="ARBA00022989"/>
    </source>
</evidence>
<keyword evidence="2 5" id="KW-0812">Transmembrane</keyword>
<evidence type="ECO:0000259" key="6">
    <source>
        <dbReference type="Pfam" id="PF00892"/>
    </source>
</evidence>
<name>A0A5J6Q1H9_9NEIS</name>
<comment type="subcellular location">
    <subcellularLocation>
        <location evidence="1">Membrane</location>
        <topology evidence="1">Multi-pass membrane protein</topology>
    </subcellularLocation>
</comment>
<organism evidence="7 8">
    <name type="scientific">Neisseria zalophi</name>
    <dbReference type="NCBI Taxonomy" id="640030"/>
    <lineage>
        <taxon>Bacteria</taxon>
        <taxon>Pseudomonadati</taxon>
        <taxon>Pseudomonadota</taxon>
        <taxon>Betaproteobacteria</taxon>
        <taxon>Neisseriales</taxon>
        <taxon>Neisseriaceae</taxon>
        <taxon>Neisseria</taxon>
    </lineage>
</organism>
<dbReference type="InterPro" id="IPR000620">
    <property type="entry name" value="EamA_dom"/>
</dbReference>
<gene>
    <name evidence="7" type="ORF">D0T92_11235</name>
</gene>
<evidence type="ECO:0000313" key="7">
    <source>
        <dbReference type="EMBL" id="QEY27052.1"/>
    </source>
</evidence>
<dbReference type="PANTHER" id="PTHR22911:SF6">
    <property type="entry name" value="SOLUTE CARRIER FAMILY 35 MEMBER G1"/>
    <property type="match status" value="1"/>
</dbReference>
<feature type="domain" description="EamA" evidence="6">
    <location>
        <begin position="11"/>
        <end position="142"/>
    </location>
</feature>